<dbReference type="InterPro" id="IPR007452">
    <property type="entry name" value="TamB_C"/>
</dbReference>
<evidence type="ECO:0000313" key="7">
    <source>
        <dbReference type="EMBL" id="SUB97551.1"/>
    </source>
</evidence>
<evidence type="ECO:0000256" key="4">
    <source>
        <dbReference type="ARBA" id="ARBA00023136"/>
    </source>
</evidence>
<organism evidence="7 8">
    <name type="scientific">Prevotella disiens</name>
    <dbReference type="NCBI Taxonomy" id="28130"/>
    <lineage>
        <taxon>Bacteria</taxon>
        <taxon>Pseudomonadati</taxon>
        <taxon>Bacteroidota</taxon>
        <taxon>Bacteroidia</taxon>
        <taxon>Bacteroidales</taxon>
        <taxon>Prevotellaceae</taxon>
        <taxon>Prevotella</taxon>
    </lineage>
</organism>
<name>A0A379EFH1_9BACT</name>
<dbReference type="Pfam" id="PF04357">
    <property type="entry name" value="TamB"/>
    <property type="match status" value="1"/>
</dbReference>
<evidence type="ECO:0000256" key="3">
    <source>
        <dbReference type="ARBA" id="ARBA00022989"/>
    </source>
</evidence>
<feature type="transmembrane region" description="Helical" evidence="5">
    <location>
        <begin position="20"/>
        <end position="39"/>
    </location>
</feature>
<proteinExistence type="predicted"/>
<sequence length="1485" mass="165465">MKNCRFALDLKKLRTFIRWFVWSAIGLYLLTIVLLRMSFVQHFVGSQVANALSEKLGTKVSVERVDLGMLNHFVVDGVVINDQTDKLMARATRIAAKIDIWTLIKEGKVRITSAQIFGMNAQLYRATPTSKPNFQFVIDSLASRDTTSKKPLDLRIQSLIVRHTNVRYDVLSQPTTHHRLNFNHLDLRNVSGHINLNELTDQQIKAAIRNFSFTEASGLDLKNLRLNLTANQKSIEMKDVFVELPQSKISIPFYQATFKKGEKKPNLNRARHELRIKNSYITPQDLAFLLPQLRPFGTKLHLKANVAGDLQQLNIKKIVLRAEDRSIVADLQGQLKNLQNSLFWNIKAIVLHVKSGTIKNVAKAFHFNLPKEIYNIGDINFKGKVSGGGQNHHVKGTLTLAAGNADVDVSLNGKNLRGELHTQHFALGNILTSSHINAFVADLFVEGTTDLNHLYAKGSIPLLDYNGYAYRNIKVDGFYLNDAFRGKLSLDDPNGRIYIDGTVGNIRKFMAKRAKINVDAQINAKAVNLHNLRLTNVLGNRSFTFNSKIVGSGTTLDDLIGQLSIDDFTLHEPHRNIKVNHLDLKTSVSLLNKSITLNSDFGTASISGRFNYKTLVQSIKNVVGTYLPAIVGSPQRWTKGVGNNAFTLTANIKNTDLLHELAKVKVDIPQYLNLNATINEARNALDLSLNAPQITYANNEIENLQVDITTQNKGLDIQLQGNRTDFSGRHISLNTHAIARNNQLQTLSSFDTHGKKPIRGQINCAASFKRTRGNLATHLHFSPSKIMVDTIGLEVQPSDLTYSHNNLYINYFELSNKAQHIIINGQASGNPSDSLIVQLKDIDVPYILEAVNFHSVTFDGIASGEVAIKSLFTNLQAHAKLTVKKFEFQDTDMGTLFADADYTHSEGRINVDAKAISDDNITDVGGYIDIKRKYINLPITAHDTKLDFLNKFCKAFMDNINLRGNGWVKVVGPLSDVNLEGDMLASGSVRLKALGTTYTLHEGRVRLIPNEIYFERDTVYDADGNIGIVTGGLHHQALRHLTFDIDVNAKNLMVYNHGRYDTNNTFWGKVYGNGMCQLIGRENETTINVNMEPTKNSFITYNAAKNSIDENSFIRWRDMTPDTLSATITQTTQWQKRDSIDNNISPIASDLHINCLINTNPNFTLGVLMDEASGDNIELNGSGVIRATYYNKGAFNIFGNYNIERGHYNFTIQNIIKRQFAFQPGSLIAFGGNPFDAALSLKGSYILNSVPLSDLQMGNSFRSNNTEVNCLLDINGTPGTPKVTFGLDLPNLSSDAKQMVLSVLNSEQDLNQQVLYLLAVGRFYPQTSNNAAQRTPGQKGQASLVMQSILSGTLSQQINTILSNVIKDNHWNFGANIATGNDGFSNAEYQGILSGSLLNNRLLINGEFGYRDNVATNTSAFIGDFDIKYLLTPSGNIALNFYNRANDRYFTRNSLNTQGIGVIMKKDFTNIWDLFGVKKKKKKKK</sequence>
<accession>A0A379EFH1</accession>
<dbReference type="GO" id="GO:0005886">
    <property type="term" value="C:plasma membrane"/>
    <property type="evidence" value="ECO:0007669"/>
    <property type="project" value="InterPro"/>
</dbReference>
<keyword evidence="4 5" id="KW-0472">Membrane</keyword>
<evidence type="ECO:0000256" key="5">
    <source>
        <dbReference type="SAM" id="Phobius"/>
    </source>
</evidence>
<keyword evidence="3 5" id="KW-1133">Transmembrane helix</keyword>
<evidence type="ECO:0000256" key="2">
    <source>
        <dbReference type="ARBA" id="ARBA00022692"/>
    </source>
</evidence>
<evidence type="ECO:0000259" key="6">
    <source>
        <dbReference type="Pfam" id="PF04357"/>
    </source>
</evidence>
<dbReference type="GO" id="GO:0009306">
    <property type="term" value="P:protein secretion"/>
    <property type="evidence" value="ECO:0007669"/>
    <property type="project" value="InterPro"/>
</dbReference>
<protein>
    <submittedName>
        <fullName evidence="7">Uncharacterized protein involved in outer membrane biogenesis</fullName>
    </submittedName>
</protein>
<comment type="subcellular location">
    <subcellularLocation>
        <location evidence="1">Membrane</location>
        <topology evidence="1">Single-pass membrane protein</topology>
    </subcellularLocation>
</comment>
<gene>
    <name evidence="7" type="ORF">NCTC11157_02337</name>
</gene>
<dbReference type="EMBL" id="UGTL01000002">
    <property type="protein sequence ID" value="SUB97551.1"/>
    <property type="molecule type" value="Genomic_DNA"/>
</dbReference>
<keyword evidence="2 5" id="KW-0812">Transmembrane</keyword>
<evidence type="ECO:0000313" key="8">
    <source>
        <dbReference type="Proteomes" id="UP000254072"/>
    </source>
</evidence>
<feature type="domain" description="Translocation and assembly module TamB C-terminal" evidence="6">
    <location>
        <begin position="1021"/>
        <end position="1468"/>
    </location>
</feature>
<evidence type="ECO:0000256" key="1">
    <source>
        <dbReference type="ARBA" id="ARBA00004167"/>
    </source>
</evidence>
<dbReference type="Proteomes" id="UP000254072">
    <property type="component" value="Unassembled WGS sequence"/>
</dbReference>
<reference evidence="7 8" key="1">
    <citation type="submission" date="2018-06" db="EMBL/GenBank/DDBJ databases">
        <authorList>
            <consortium name="Pathogen Informatics"/>
            <person name="Doyle S."/>
        </authorList>
    </citation>
    <scope>NUCLEOTIDE SEQUENCE [LARGE SCALE GENOMIC DNA]</scope>
    <source>
        <strain evidence="7 8">NCTC11157</strain>
    </source>
</reference>